<sequence>MMLIRSGDDRLVPAREAGWRASSGALELRLAGQVPGDPVQAVARALLAVDLDDHSRVLDVDVIGLPAELLTPLSRYAVPPHPSYGRDPVALDLDAAWLWIHVQDGRRAHRHRQPAIVRFSFAGERLAAIRARLPESES</sequence>
<organism evidence="1 2">
    <name type="scientific">Microbispora triticiradicis</name>
    <dbReference type="NCBI Taxonomy" id="2200763"/>
    <lineage>
        <taxon>Bacteria</taxon>
        <taxon>Bacillati</taxon>
        <taxon>Actinomycetota</taxon>
        <taxon>Actinomycetes</taxon>
        <taxon>Streptosporangiales</taxon>
        <taxon>Streptosporangiaceae</taxon>
        <taxon>Microbispora</taxon>
    </lineage>
</organism>
<accession>A0A5R8YMY5</accession>
<gene>
    <name evidence="1" type="ORF">FED44_27040</name>
</gene>
<dbReference type="Proteomes" id="UP000309033">
    <property type="component" value="Unassembled WGS sequence"/>
</dbReference>
<comment type="caution">
    <text evidence="1">The sequence shown here is derived from an EMBL/GenBank/DDBJ whole genome shotgun (WGS) entry which is preliminary data.</text>
</comment>
<protein>
    <submittedName>
        <fullName evidence="1">Uncharacterized protein</fullName>
    </submittedName>
</protein>
<dbReference type="OrthoDB" id="10012416at2"/>
<proteinExistence type="predicted"/>
<reference evidence="1" key="1">
    <citation type="submission" date="2019-05" db="EMBL/GenBank/DDBJ databases">
        <title>Isolation, diversity and antifungal activity of Actinobacteria from wheat.</title>
        <authorList>
            <person name="Yu B."/>
        </authorList>
    </citation>
    <scope>NUCLEOTIDE SEQUENCE [LARGE SCALE GENOMIC DNA]</scope>
    <source>
        <strain evidence="1">NEAU-HEGS1-5</strain>
    </source>
</reference>
<keyword evidence="2" id="KW-1185">Reference proteome</keyword>
<evidence type="ECO:0000313" key="2">
    <source>
        <dbReference type="Proteomes" id="UP000309033"/>
    </source>
</evidence>
<name>A0A5R8YMY5_9ACTN</name>
<dbReference type="AlphaFoldDB" id="A0A5R8YMY5"/>
<dbReference type="EMBL" id="VANP01000012">
    <property type="protein sequence ID" value="TLP54810.1"/>
    <property type="molecule type" value="Genomic_DNA"/>
</dbReference>
<evidence type="ECO:0000313" key="1">
    <source>
        <dbReference type="EMBL" id="TLP54810.1"/>
    </source>
</evidence>